<keyword evidence="3" id="KW-1003">Cell membrane</keyword>
<sequence>MSISNADNYFSYFDKVKFFLALLLFFLGLISFFGFQKNLWLLEQFVFLFSLAYLLYCLFFNKISRSFFSFCKESFFEVKRVSWPDRKSAVRMTGTVCVFAVLISVFICLIDKIIDFFFMVFY</sequence>
<evidence type="ECO:0000256" key="7">
    <source>
        <dbReference type="ARBA" id="ARBA00023010"/>
    </source>
</evidence>
<dbReference type="InterPro" id="IPR005807">
    <property type="entry name" value="SecE_bac"/>
</dbReference>
<evidence type="ECO:0000256" key="4">
    <source>
        <dbReference type="ARBA" id="ARBA00022692"/>
    </source>
</evidence>
<dbReference type="GO" id="GO:0005886">
    <property type="term" value="C:plasma membrane"/>
    <property type="evidence" value="ECO:0007669"/>
    <property type="project" value="TreeGrafter"/>
</dbReference>
<evidence type="ECO:0000256" key="6">
    <source>
        <dbReference type="ARBA" id="ARBA00022989"/>
    </source>
</evidence>
<evidence type="ECO:0000256" key="5">
    <source>
        <dbReference type="ARBA" id="ARBA00022927"/>
    </source>
</evidence>
<name>M1MCB8_9PROT</name>
<feature type="transmembrane region" description="Helical" evidence="9">
    <location>
        <begin position="18"/>
        <end position="35"/>
    </location>
</feature>
<reference evidence="10 11" key="1">
    <citation type="journal article" date="2013" name="Genome Biol. Evol.">
        <title>Genome evolution and phylogenomic analysis of candidatus kinetoplastibacterium, the betaproteobacterial endosymbionts of strigomonas and angomonas.</title>
        <authorList>
            <person name="Alves J.M."/>
            <person name="Serrano M.G."/>
            <person name="Maia da Silva F."/>
            <person name="Voegtly L.J."/>
            <person name="Matveyev A.V."/>
            <person name="Teixeira M.M."/>
            <person name="Camargo E.P."/>
            <person name="Buck G.A."/>
        </authorList>
    </citation>
    <scope>NUCLEOTIDE SEQUENCE [LARGE SCALE GENOMIC DNA]</scope>
    <source>
        <strain evidence="10 11">TCC219</strain>
    </source>
</reference>
<accession>M1MCB8</accession>
<dbReference type="GO" id="GO:0006886">
    <property type="term" value="P:intracellular protein transport"/>
    <property type="evidence" value="ECO:0007669"/>
    <property type="project" value="InterPro"/>
</dbReference>
<evidence type="ECO:0000256" key="2">
    <source>
        <dbReference type="ARBA" id="ARBA00022448"/>
    </source>
</evidence>
<dbReference type="STRING" id="1208921.ST1E_0206"/>
<keyword evidence="8 9" id="KW-0472">Membrane</keyword>
<dbReference type="PANTHER" id="PTHR33910:SF1">
    <property type="entry name" value="PROTEIN TRANSLOCASE SUBUNIT SECE"/>
    <property type="match status" value="1"/>
</dbReference>
<dbReference type="InterPro" id="IPR001901">
    <property type="entry name" value="Translocase_SecE/Sec61-g"/>
</dbReference>
<protein>
    <submittedName>
        <fullName evidence="10">Preprotein translocase, SecE subunit</fullName>
    </submittedName>
</protein>
<evidence type="ECO:0000313" key="11">
    <source>
        <dbReference type="Proteomes" id="UP000011658"/>
    </source>
</evidence>
<keyword evidence="7" id="KW-0811">Translocation</keyword>
<dbReference type="GO" id="GO:0043952">
    <property type="term" value="P:protein transport by the Sec complex"/>
    <property type="evidence" value="ECO:0007669"/>
    <property type="project" value="TreeGrafter"/>
</dbReference>
<feature type="transmembrane region" description="Helical" evidence="9">
    <location>
        <begin position="41"/>
        <end position="60"/>
    </location>
</feature>
<proteinExistence type="predicted"/>
<evidence type="ECO:0000256" key="1">
    <source>
        <dbReference type="ARBA" id="ARBA00004370"/>
    </source>
</evidence>
<keyword evidence="2" id="KW-0813">Transport</keyword>
<dbReference type="AlphaFoldDB" id="M1MCB8"/>
<evidence type="ECO:0000256" key="8">
    <source>
        <dbReference type="ARBA" id="ARBA00023136"/>
    </source>
</evidence>
<comment type="subcellular location">
    <subcellularLocation>
        <location evidence="1">Membrane</location>
    </subcellularLocation>
</comment>
<dbReference type="Gene3D" id="1.20.5.1030">
    <property type="entry name" value="Preprotein translocase secy subunit"/>
    <property type="match status" value="1"/>
</dbReference>
<evidence type="ECO:0000256" key="9">
    <source>
        <dbReference type="SAM" id="Phobius"/>
    </source>
</evidence>
<keyword evidence="11" id="KW-1185">Reference proteome</keyword>
<dbReference type="RefSeq" id="WP_015389928.1">
    <property type="nucleotide sequence ID" value="NC_020284.1"/>
</dbReference>
<dbReference type="GO" id="GO:0008320">
    <property type="term" value="F:protein transmembrane transporter activity"/>
    <property type="evidence" value="ECO:0007669"/>
    <property type="project" value="InterPro"/>
</dbReference>
<dbReference type="InterPro" id="IPR038379">
    <property type="entry name" value="SecE_sf"/>
</dbReference>
<dbReference type="GO" id="GO:0006605">
    <property type="term" value="P:protein targeting"/>
    <property type="evidence" value="ECO:0007669"/>
    <property type="project" value="InterPro"/>
</dbReference>
<evidence type="ECO:0000256" key="3">
    <source>
        <dbReference type="ARBA" id="ARBA00022475"/>
    </source>
</evidence>
<dbReference type="PANTHER" id="PTHR33910">
    <property type="entry name" value="PROTEIN TRANSLOCASE SUBUNIT SECE"/>
    <property type="match status" value="1"/>
</dbReference>
<dbReference type="GO" id="GO:0009306">
    <property type="term" value="P:protein secretion"/>
    <property type="evidence" value="ECO:0007669"/>
    <property type="project" value="InterPro"/>
</dbReference>
<gene>
    <name evidence="10" type="ORF">ST1E_0206</name>
</gene>
<evidence type="ECO:0000313" key="10">
    <source>
        <dbReference type="EMBL" id="AGF49445.1"/>
    </source>
</evidence>
<dbReference type="Pfam" id="PF00584">
    <property type="entry name" value="SecE"/>
    <property type="match status" value="1"/>
</dbReference>
<dbReference type="HOGENOM" id="CLU_113663_0_2_4"/>
<dbReference type="EMBL" id="CP003806">
    <property type="protein sequence ID" value="AGF49445.1"/>
    <property type="molecule type" value="Genomic_DNA"/>
</dbReference>
<dbReference type="NCBIfam" id="TIGR00964">
    <property type="entry name" value="secE_bact"/>
    <property type="match status" value="1"/>
</dbReference>
<feature type="transmembrane region" description="Helical" evidence="9">
    <location>
        <begin position="96"/>
        <end position="121"/>
    </location>
</feature>
<dbReference type="Proteomes" id="UP000011658">
    <property type="component" value="Chromosome"/>
</dbReference>
<organism evidence="10 11">
    <name type="scientific">Candidatus Kinetoplastidibacterium galati TCC219</name>
    <dbReference type="NCBI Taxonomy" id="1208921"/>
    <lineage>
        <taxon>Bacteria</taxon>
        <taxon>Pseudomonadati</taxon>
        <taxon>Pseudomonadota</taxon>
        <taxon>Betaproteobacteria</taxon>
        <taxon>Candidatus Kinetoplastidibacterium</taxon>
    </lineage>
</organism>
<keyword evidence="5" id="KW-0653">Protein transport</keyword>
<dbReference type="eggNOG" id="COG0690">
    <property type="taxonomic scope" value="Bacteria"/>
</dbReference>
<keyword evidence="6 9" id="KW-1133">Transmembrane helix</keyword>
<dbReference type="KEGG" id="kga:ST1E_0206"/>
<keyword evidence="4 9" id="KW-0812">Transmembrane</keyword>